<dbReference type="PANTHER" id="PTHR47338:SF16">
    <property type="entry name" value="TRANSCRIPTION FACTOR, PUTATIVE (AFU_ORTHOLOGUE AFUA_2G09360)-RELATED"/>
    <property type="match status" value="1"/>
</dbReference>
<dbReference type="CDD" id="cd12148">
    <property type="entry name" value="fungal_TF_MHR"/>
    <property type="match status" value="1"/>
</dbReference>
<dbReference type="AlphaFoldDB" id="A0A3D8RKI4"/>
<feature type="domain" description="Xylanolytic transcriptional activator regulatory" evidence="6">
    <location>
        <begin position="68"/>
        <end position="208"/>
    </location>
</feature>
<organism evidence="7 8">
    <name type="scientific">Aspergillus mulundensis</name>
    <dbReference type="NCBI Taxonomy" id="1810919"/>
    <lineage>
        <taxon>Eukaryota</taxon>
        <taxon>Fungi</taxon>
        <taxon>Dikarya</taxon>
        <taxon>Ascomycota</taxon>
        <taxon>Pezizomycotina</taxon>
        <taxon>Eurotiomycetes</taxon>
        <taxon>Eurotiomycetidae</taxon>
        <taxon>Eurotiales</taxon>
        <taxon>Aspergillaceae</taxon>
        <taxon>Aspergillus</taxon>
        <taxon>Aspergillus subgen. Nidulantes</taxon>
    </lineage>
</organism>
<comment type="subcellular location">
    <subcellularLocation>
        <location evidence="1">Nucleus</location>
    </subcellularLocation>
</comment>
<dbReference type="GO" id="GO:0003677">
    <property type="term" value="F:DNA binding"/>
    <property type="evidence" value="ECO:0007669"/>
    <property type="project" value="InterPro"/>
</dbReference>
<evidence type="ECO:0000313" key="7">
    <source>
        <dbReference type="EMBL" id="RDW74543.1"/>
    </source>
</evidence>
<dbReference type="Proteomes" id="UP000256690">
    <property type="component" value="Unassembled WGS sequence"/>
</dbReference>
<evidence type="ECO:0000256" key="4">
    <source>
        <dbReference type="ARBA" id="ARBA00023163"/>
    </source>
</evidence>
<dbReference type="OrthoDB" id="2740448at2759"/>
<dbReference type="GO" id="GO:0006351">
    <property type="term" value="P:DNA-templated transcription"/>
    <property type="evidence" value="ECO:0007669"/>
    <property type="project" value="InterPro"/>
</dbReference>
<keyword evidence="2" id="KW-0479">Metal-binding</keyword>
<evidence type="ECO:0000256" key="3">
    <source>
        <dbReference type="ARBA" id="ARBA00023015"/>
    </source>
</evidence>
<dbReference type="InterPro" id="IPR050815">
    <property type="entry name" value="TF_fung"/>
</dbReference>
<evidence type="ECO:0000256" key="1">
    <source>
        <dbReference type="ARBA" id="ARBA00004123"/>
    </source>
</evidence>
<proteinExistence type="predicted"/>
<dbReference type="InterPro" id="IPR007219">
    <property type="entry name" value="XnlR_reg_dom"/>
</dbReference>
<accession>A0A3D8RKI4</accession>
<keyword evidence="5" id="KW-0539">Nucleus</keyword>
<protein>
    <recommendedName>
        <fullName evidence="6">Xylanolytic transcriptional activator regulatory domain-containing protein</fullName>
    </recommendedName>
</protein>
<dbReference type="EMBL" id="PVWQ01000008">
    <property type="protein sequence ID" value="RDW74543.1"/>
    <property type="molecule type" value="Genomic_DNA"/>
</dbReference>
<evidence type="ECO:0000256" key="2">
    <source>
        <dbReference type="ARBA" id="ARBA00022723"/>
    </source>
</evidence>
<evidence type="ECO:0000256" key="5">
    <source>
        <dbReference type="ARBA" id="ARBA00023242"/>
    </source>
</evidence>
<keyword evidence="4" id="KW-0804">Transcription</keyword>
<name>A0A3D8RKI4_9EURO</name>
<keyword evidence="8" id="KW-1185">Reference proteome</keyword>
<dbReference type="GO" id="GO:0005634">
    <property type="term" value="C:nucleus"/>
    <property type="evidence" value="ECO:0007669"/>
    <property type="project" value="UniProtKB-SubCell"/>
</dbReference>
<gene>
    <name evidence="7" type="ORF">DSM5745_07205</name>
</gene>
<evidence type="ECO:0000259" key="6">
    <source>
        <dbReference type="Pfam" id="PF04082"/>
    </source>
</evidence>
<dbReference type="RefSeq" id="XP_026602311.1">
    <property type="nucleotide sequence ID" value="XM_026749221.1"/>
</dbReference>
<keyword evidence="3" id="KW-0805">Transcription regulation</keyword>
<dbReference type="Pfam" id="PF04082">
    <property type="entry name" value="Fungal_trans"/>
    <property type="match status" value="1"/>
</dbReference>
<dbReference type="PANTHER" id="PTHR47338">
    <property type="entry name" value="ZN(II)2CYS6 TRANSCRIPTION FACTOR (EUROFUNG)-RELATED"/>
    <property type="match status" value="1"/>
</dbReference>
<dbReference type="GO" id="GO:0000981">
    <property type="term" value="F:DNA-binding transcription factor activity, RNA polymerase II-specific"/>
    <property type="evidence" value="ECO:0007669"/>
    <property type="project" value="InterPro"/>
</dbReference>
<sequence>MPTRNLACSYAQTTKVPSRQLLRSTASPNADTSVHSGLQLSSNTSGLDVGTGTPAELLREAELTQTLLSLYFQNFNDIHFMFDQTIFLRRYVLGDIPKVLLFAIMALGIRYSHAPFQSPRLRPHWGEPLYNEARQLLKEDFDHPSPTTIQVYVLLATYNLTFGGARKAWIFLSFARSFVSILKLDQPASDTDPVQAELCRRLVATVALMEHTFPSGLNMGRPFPPVHTLPRLYAEEEFDVIKNPAFAAANLHPMPCIAQEILTLSEYYHQACQIFDTPTPQGLEALEQRLSQWQASLDESLVFNRENLEVHLQKFAVRPFAYMHLLYAHIWQLALFDSMDWTSATIATASEAGKRILPIYKQASNITGIVHQLWEVAQLDLHNNCFGQIAKTAQIILAHQLLSTTDAQTMACLQTELLILRDCLIRVKAHCRLYNWVFDQAEWFLRICTQDSFLQGLHAWKSVVRFQVMSLGTCYERLDYETATD</sequence>
<dbReference type="GO" id="GO:0008270">
    <property type="term" value="F:zinc ion binding"/>
    <property type="evidence" value="ECO:0007669"/>
    <property type="project" value="InterPro"/>
</dbReference>
<evidence type="ECO:0000313" key="8">
    <source>
        <dbReference type="Proteomes" id="UP000256690"/>
    </source>
</evidence>
<dbReference type="GeneID" id="38117575"/>
<dbReference type="STRING" id="1810919.A0A3D8RKI4"/>
<comment type="caution">
    <text evidence="7">The sequence shown here is derived from an EMBL/GenBank/DDBJ whole genome shotgun (WGS) entry which is preliminary data.</text>
</comment>
<reference evidence="7 8" key="1">
    <citation type="journal article" date="2018" name="IMA Fungus">
        <title>IMA Genome-F 9: Draft genome sequence of Annulohypoxylon stygium, Aspergillus mulundensis, Berkeleyomyces basicola (syn. Thielaviopsis basicola), Ceratocystis smalleyi, two Cercospora beticola strains, Coleophoma cylindrospora, Fusarium fracticaudum, Phialophora cf. hyalina, and Morchella septimelata.</title>
        <authorList>
            <person name="Wingfield B.D."/>
            <person name="Bills G.F."/>
            <person name="Dong Y."/>
            <person name="Huang W."/>
            <person name="Nel W.J."/>
            <person name="Swalarsk-Parry B.S."/>
            <person name="Vaghefi N."/>
            <person name="Wilken P.M."/>
            <person name="An Z."/>
            <person name="de Beer Z.W."/>
            <person name="De Vos L."/>
            <person name="Chen L."/>
            <person name="Duong T.A."/>
            <person name="Gao Y."/>
            <person name="Hammerbacher A."/>
            <person name="Kikkert J.R."/>
            <person name="Li Y."/>
            <person name="Li H."/>
            <person name="Li K."/>
            <person name="Li Q."/>
            <person name="Liu X."/>
            <person name="Ma X."/>
            <person name="Naidoo K."/>
            <person name="Pethybridge S.J."/>
            <person name="Sun J."/>
            <person name="Steenkamp E.T."/>
            <person name="van der Nest M.A."/>
            <person name="van Wyk S."/>
            <person name="Wingfield M.J."/>
            <person name="Xiong C."/>
            <person name="Yue Q."/>
            <person name="Zhang X."/>
        </authorList>
    </citation>
    <scope>NUCLEOTIDE SEQUENCE [LARGE SCALE GENOMIC DNA]</scope>
    <source>
        <strain evidence="7 8">DSM 5745</strain>
    </source>
</reference>